<reference evidence="2 3" key="1">
    <citation type="journal article" date="2010" name="Stand. Genomic Sci.">
        <title>Complete genome sequence of Marinobacter adhaerens type strain (HP15), a diatom-interacting marine microorganism.</title>
        <authorList>
            <person name="Gardes A."/>
            <person name="Kaeppel E."/>
            <person name="Shehzad A."/>
            <person name="Seebah S."/>
            <person name="Teeling H."/>
            <person name="Yarza P."/>
            <person name="Glockner F.O."/>
            <person name="Grossart H.P."/>
            <person name="Ullrich M.S."/>
        </authorList>
    </citation>
    <scope>NUCLEOTIDE SEQUENCE [LARGE SCALE GENOMIC DNA]</scope>
    <source>
        <strain evidence="3">DSM 23420 / HP15</strain>
        <plasmid evidence="3">Plasmid pHP-187</plasmid>
    </source>
</reference>
<dbReference type="PROSITE" id="PS50883">
    <property type="entry name" value="EAL"/>
    <property type="match status" value="1"/>
</dbReference>
<feature type="domain" description="EAL" evidence="1">
    <location>
        <begin position="17"/>
        <end position="271"/>
    </location>
</feature>
<dbReference type="PANTHER" id="PTHR33121:SF79">
    <property type="entry name" value="CYCLIC DI-GMP PHOSPHODIESTERASE PDED-RELATED"/>
    <property type="match status" value="1"/>
</dbReference>
<dbReference type="Gene3D" id="3.20.20.450">
    <property type="entry name" value="EAL domain"/>
    <property type="match status" value="1"/>
</dbReference>
<keyword evidence="2" id="KW-0614">Plasmid</keyword>
<organism evidence="2 3">
    <name type="scientific">Marinobacter adhaerens (strain DSM 23420 / HP15)</name>
    <dbReference type="NCBI Taxonomy" id="225937"/>
    <lineage>
        <taxon>Bacteria</taxon>
        <taxon>Pseudomonadati</taxon>
        <taxon>Pseudomonadota</taxon>
        <taxon>Gammaproteobacteria</taxon>
        <taxon>Pseudomonadales</taxon>
        <taxon>Marinobacteraceae</taxon>
        <taxon>Marinobacter</taxon>
    </lineage>
</organism>
<proteinExistence type="predicted"/>
<dbReference type="PANTHER" id="PTHR33121">
    <property type="entry name" value="CYCLIC DI-GMP PHOSPHODIESTERASE PDEF"/>
    <property type="match status" value="1"/>
</dbReference>
<gene>
    <name evidence="2" type="ordered locus">HP15_p187g40</name>
</gene>
<sequence>MFDAPGTKGMTDYPMGKAGTYDDLGPAARSALHSILFQPKVDLSTKRYCGVEALSRWQPDQTQPPWLQTRGGVSVPDTDEHCQAYDYVVLSSVLNLCGRWSPALRSKAGTVSVNITGPTLSSAWLAPFIKRCLSTRGLPRLTIELTETFAITNETSALKTMQTLSRYGVAFSIDDFLTGFNQQPIFARLPFEELKVDRQDVQNLSTKRGSALVAQIVSSAKARGATVVAEGIENPAQLELAKASGCAQGQGFCISQPLTESDFVNRLAQPGDHPWAATEFEHAQKEKTQQL</sequence>
<geneLocation type="plasmid" evidence="2 3">
    <name>pHP-187</name>
</geneLocation>
<dbReference type="Pfam" id="PF00563">
    <property type="entry name" value="EAL"/>
    <property type="match status" value="1"/>
</dbReference>
<dbReference type="AlphaFoldDB" id="E4PS02"/>
<dbReference type="GO" id="GO:0071111">
    <property type="term" value="F:cyclic-guanylate-specific phosphodiesterase activity"/>
    <property type="evidence" value="ECO:0007669"/>
    <property type="project" value="InterPro"/>
</dbReference>
<dbReference type="SUPFAM" id="SSF141868">
    <property type="entry name" value="EAL domain-like"/>
    <property type="match status" value="1"/>
</dbReference>
<protein>
    <submittedName>
        <fullName evidence="2">GGDEF family protein</fullName>
    </submittedName>
</protein>
<evidence type="ECO:0000259" key="1">
    <source>
        <dbReference type="PROSITE" id="PS50883"/>
    </source>
</evidence>
<dbReference type="InterPro" id="IPR035919">
    <property type="entry name" value="EAL_sf"/>
</dbReference>
<dbReference type="KEGG" id="mad:HP15_p187g40"/>
<name>E4PS02_MARAH</name>
<dbReference type="InterPro" id="IPR050706">
    <property type="entry name" value="Cyclic-di-GMP_PDE-like"/>
</dbReference>
<dbReference type="InterPro" id="IPR001633">
    <property type="entry name" value="EAL_dom"/>
</dbReference>
<dbReference type="PATRIC" id="fig|225937.3.peg.4272"/>
<reference evidence="3" key="2">
    <citation type="submission" date="2010-02" db="EMBL/GenBank/DDBJ databases">
        <title>Complete genome sequence of Marinobacter adhaerens type strain (HP15).</title>
        <authorList>
            <person name="Gaerdes A.A.M."/>
            <person name="Kaeppel E."/>
            <person name="Shezad A."/>
            <person name="Seebah S."/>
            <person name="Teeling H."/>
            <person name="Yarza P."/>
            <person name="Gloeckner F.O."/>
            <person name="Ullrich M.S."/>
        </authorList>
    </citation>
    <scope>NUCLEOTIDE SEQUENCE [LARGE SCALE GENOMIC DNA]</scope>
    <source>
        <strain evidence="3">DSM 23420 / HP15</strain>
        <plasmid evidence="3">Plasmid pHP-187</plasmid>
    </source>
</reference>
<dbReference type="Proteomes" id="UP000007077">
    <property type="component" value="Plasmid pHP-187"/>
</dbReference>
<evidence type="ECO:0000313" key="3">
    <source>
        <dbReference type="Proteomes" id="UP000007077"/>
    </source>
</evidence>
<dbReference type="CDD" id="cd01948">
    <property type="entry name" value="EAL"/>
    <property type="match status" value="1"/>
</dbReference>
<evidence type="ECO:0000313" key="2">
    <source>
        <dbReference type="EMBL" id="ADQ00037.1"/>
    </source>
</evidence>
<accession>E4PS02</accession>
<dbReference type="EMBL" id="CP001980">
    <property type="protein sequence ID" value="ADQ00037.1"/>
    <property type="molecule type" value="Genomic_DNA"/>
</dbReference>
<dbReference type="HOGENOM" id="CLU_000445_70_50_6"/>
<dbReference type="SMART" id="SM00052">
    <property type="entry name" value="EAL"/>
    <property type="match status" value="1"/>
</dbReference>